<sequence>MVKLITSWAIGCAAILLACCAHVTYSWAILSGAVSLVAYQEKQGAEVVNGIYRDCVLRHDYDNKLLEKQLPCAARALYWMFKSGLAASSAYAIVDAIRSGFGNAQEKSKDELRKRSIAFNGTDYTLTEFANSVNIMPLDHEIKGLSNSQGYTIYSNLTGQHMMDIFKNDTHTHTIIGSIAPGSRKMRKRDYLDTENNWFSFGDEAGIKWSARSDYTTNSVDGAIWDLAFNFVYNQAGASDVWKVNICDQNRYQAWTWGNLVFERNGFGDNFEDPGTSDCDCDSQKAPTGECDYDT</sequence>
<reference evidence="1" key="2">
    <citation type="submission" date="2021-08" db="EMBL/GenBank/DDBJ databases">
        <authorList>
            <person name="Gostincar C."/>
            <person name="Sun X."/>
            <person name="Song Z."/>
            <person name="Gunde-Cimerman N."/>
        </authorList>
    </citation>
    <scope>NUCLEOTIDE SEQUENCE</scope>
    <source>
        <strain evidence="1">EXF-9298</strain>
    </source>
</reference>
<dbReference type="Proteomes" id="UP000729357">
    <property type="component" value="Unassembled WGS sequence"/>
</dbReference>
<comment type="caution">
    <text evidence="1">The sequence shown here is derived from an EMBL/GenBank/DDBJ whole genome shotgun (WGS) entry which is preliminary data.</text>
</comment>
<protein>
    <submittedName>
        <fullName evidence="1">Uncharacterized protein</fullName>
    </submittedName>
</protein>
<evidence type="ECO:0000313" key="1">
    <source>
        <dbReference type="EMBL" id="KAG9974210.1"/>
    </source>
</evidence>
<proteinExistence type="predicted"/>
<feature type="non-terminal residue" evidence="1">
    <location>
        <position position="295"/>
    </location>
</feature>
<gene>
    <name evidence="1" type="ORF">KCU98_g12139</name>
</gene>
<evidence type="ECO:0000313" key="2">
    <source>
        <dbReference type="Proteomes" id="UP000729357"/>
    </source>
</evidence>
<dbReference type="EMBL" id="JAHFXS010002046">
    <property type="protein sequence ID" value="KAG9974210.1"/>
    <property type="molecule type" value="Genomic_DNA"/>
</dbReference>
<dbReference type="AlphaFoldDB" id="A0A9P8JRG9"/>
<name>A0A9P8JRG9_AURME</name>
<accession>A0A9P8JRG9</accession>
<dbReference type="PROSITE" id="PS51257">
    <property type="entry name" value="PROKAR_LIPOPROTEIN"/>
    <property type="match status" value="1"/>
</dbReference>
<keyword evidence="2" id="KW-1185">Reference proteome</keyword>
<reference evidence="1" key="1">
    <citation type="journal article" date="2021" name="J Fungi (Basel)">
        <title>Virulence traits and population genomics of the black yeast Aureobasidium melanogenum.</title>
        <authorList>
            <person name="Cernosa A."/>
            <person name="Sun X."/>
            <person name="Gostincar C."/>
            <person name="Fang C."/>
            <person name="Gunde-Cimerman N."/>
            <person name="Song Z."/>
        </authorList>
    </citation>
    <scope>NUCLEOTIDE SEQUENCE</scope>
    <source>
        <strain evidence="1">EXF-9298</strain>
    </source>
</reference>
<organism evidence="1 2">
    <name type="scientific">Aureobasidium melanogenum</name>
    <name type="common">Aureobasidium pullulans var. melanogenum</name>
    <dbReference type="NCBI Taxonomy" id="46634"/>
    <lineage>
        <taxon>Eukaryota</taxon>
        <taxon>Fungi</taxon>
        <taxon>Dikarya</taxon>
        <taxon>Ascomycota</taxon>
        <taxon>Pezizomycotina</taxon>
        <taxon>Dothideomycetes</taxon>
        <taxon>Dothideomycetidae</taxon>
        <taxon>Dothideales</taxon>
        <taxon>Saccotheciaceae</taxon>
        <taxon>Aureobasidium</taxon>
    </lineage>
</organism>